<dbReference type="NCBIfam" id="NF037979">
    <property type="entry name" value="Na_transp"/>
    <property type="match status" value="1"/>
</dbReference>
<evidence type="ECO:0000256" key="3">
    <source>
        <dbReference type="ARBA" id="ARBA00022692"/>
    </source>
</evidence>
<feature type="transmembrane region" description="Helical" evidence="8">
    <location>
        <begin position="366"/>
        <end position="388"/>
    </location>
</feature>
<comment type="subcellular location">
    <subcellularLocation>
        <location evidence="1">Membrane</location>
        <topology evidence="1">Multi-pass membrane protein</topology>
    </subcellularLocation>
</comment>
<gene>
    <name evidence="9" type="ORF">Bravens_00539</name>
</gene>
<feature type="transmembrane region" description="Helical" evidence="8">
    <location>
        <begin position="436"/>
        <end position="458"/>
    </location>
</feature>
<keyword evidence="10" id="KW-1185">Reference proteome</keyword>
<dbReference type="AlphaFoldDB" id="A0A150HAQ6"/>
<dbReference type="Pfam" id="PF00209">
    <property type="entry name" value="SNF"/>
    <property type="match status" value="2"/>
</dbReference>
<keyword evidence="5 8" id="KW-0472">Membrane</keyword>
<evidence type="ECO:0000313" key="9">
    <source>
        <dbReference type="EMBL" id="KXZ59156.1"/>
    </source>
</evidence>
<feature type="transmembrane region" description="Helical" evidence="8">
    <location>
        <begin position="153"/>
        <end position="174"/>
    </location>
</feature>
<keyword evidence="3 6" id="KW-0812">Transmembrane</keyword>
<organism evidence="9 10">
    <name type="scientific">Brevibacterium ravenspurgense</name>
    <dbReference type="NCBI Taxonomy" id="479117"/>
    <lineage>
        <taxon>Bacteria</taxon>
        <taxon>Bacillati</taxon>
        <taxon>Actinomycetota</taxon>
        <taxon>Actinomycetes</taxon>
        <taxon>Micrococcales</taxon>
        <taxon>Brevibacteriaceae</taxon>
        <taxon>Brevibacterium</taxon>
    </lineage>
</organism>
<feature type="transmembrane region" description="Helical" evidence="8">
    <location>
        <begin position="186"/>
        <end position="209"/>
    </location>
</feature>
<evidence type="ECO:0000256" key="6">
    <source>
        <dbReference type="RuleBase" id="RU003732"/>
    </source>
</evidence>
<dbReference type="PROSITE" id="PS50267">
    <property type="entry name" value="NA_NEUROTRAN_SYMP_3"/>
    <property type="match status" value="1"/>
</dbReference>
<name>A0A150HAQ6_9MICO</name>
<proteinExistence type="inferred from homology"/>
<feature type="transmembrane region" description="Helical" evidence="8">
    <location>
        <begin position="324"/>
        <end position="345"/>
    </location>
</feature>
<feature type="transmembrane region" description="Helical" evidence="8">
    <location>
        <begin position="478"/>
        <end position="496"/>
    </location>
</feature>
<evidence type="ECO:0000256" key="8">
    <source>
        <dbReference type="SAM" id="Phobius"/>
    </source>
</evidence>
<dbReference type="InterPro" id="IPR000175">
    <property type="entry name" value="Na/ntran_symport"/>
</dbReference>
<keyword evidence="4 8" id="KW-1133">Transmembrane helix</keyword>
<evidence type="ECO:0000313" key="10">
    <source>
        <dbReference type="Proteomes" id="UP000243589"/>
    </source>
</evidence>
<dbReference type="PRINTS" id="PR00176">
    <property type="entry name" value="NANEUSMPORT"/>
</dbReference>
<dbReference type="PANTHER" id="PTHR42948:SF1">
    <property type="entry name" value="TRANSPORTER"/>
    <property type="match status" value="1"/>
</dbReference>
<comment type="caution">
    <text evidence="9">The sequence shown here is derived from an EMBL/GenBank/DDBJ whole genome shotgun (WGS) entry which is preliminary data.</text>
</comment>
<dbReference type="GO" id="GO:0016020">
    <property type="term" value="C:membrane"/>
    <property type="evidence" value="ECO:0007669"/>
    <property type="project" value="UniProtKB-SubCell"/>
</dbReference>
<evidence type="ECO:0000256" key="5">
    <source>
        <dbReference type="ARBA" id="ARBA00023136"/>
    </source>
</evidence>
<feature type="transmembrane region" description="Helical" evidence="8">
    <location>
        <begin position="229"/>
        <end position="253"/>
    </location>
</feature>
<dbReference type="InterPro" id="IPR037272">
    <property type="entry name" value="SNS_sf"/>
</dbReference>
<evidence type="ECO:0000256" key="2">
    <source>
        <dbReference type="ARBA" id="ARBA00022448"/>
    </source>
</evidence>
<sequence>MSTQAPPQGEKRQVFVSRSAFIFAAVGSAVGLGNIWRFPYVAYESGGGAFILPYLIALLTAGIPLLFLDYAIGHRFRSSAPLAFRSMNRAAEPIGWIQVGIATVIAIYYSAIIAWAASYAWFSLSKAWGDDPEGFLFGSYLQLDDGGLPTADIVPAVLGPLIGVWVITLIILFLGVQGGIARFSKVFIPLLIVLFVGLVIRALTLDGAITGLDALFKPDFSQIAKPSVWIAAYGQIFFSLSVAFGIMLTYASYLKKRTNLTGSGLVVGLSNSAFEILAGLGVFAALGFMATASGTEVSEVAAGGVGLAFVVFPLIISEMPFGEIFGVLFFVSLIFAGLSSLISLVQVPIAAVSDKLGISQRKSTGFVGGGMALVAVVGFSTTSGLITLDTIDYFVNNIGIVGIAIIAVITVAWVLRRLPFLRDHLNAVSTFKLGKVWMAFVGVITPIVLVVMLVQVIITTIKEGYEGYPQITLNLLGWGVLGLILVVSILLSITPWPRKSLEKVERAQAEFEQQLSSPAAAPHATTEPQAAPEATPHNENGVTP</sequence>
<evidence type="ECO:0000256" key="7">
    <source>
        <dbReference type="SAM" id="MobiDB-lite"/>
    </source>
</evidence>
<dbReference type="EMBL" id="LQQC01000006">
    <property type="protein sequence ID" value="KXZ59156.1"/>
    <property type="molecule type" value="Genomic_DNA"/>
</dbReference>
<accession>A0A150HAQ6</accession>
<dbReference type="PROSITE" id="PS00610">
    <property type="entry name" value="NA_NEUROTRAN_SYMP_1"/>
    <property type="match status" value="1"/>
</dbReference>
<feature type="transmembrane region" description="Helical" evidence="8">
    <location>
        <begin position="265"/>
        <end position="290"/>
    </location>
</feature>
<keyword evidence="2 6" id="KW-0813">Transport</keyword>
<keyword evidence="6" id="KW-0769">Symport</keyword>
<feature type="transmembrane region" description="Helical" evidence="8">
    <location>
        <begin position="94"/>
        <end position="122"/>
    </location>
</feature>
<dbReference type="SUPFAM" id="SSF161070">
    <property type="entry name" value="SNF-like"/>
    <property type="match status" value="1"/>
</dbReference>
<feature type="transmembrane region" description="Helical" evidence="8">
    <location>
        <begin position="394"/>
        <end position="415"/>
    </location>
</feature>
<feature type="compositionally biased region" description="Low complexity" evidence="7">
    <location>
        <begin position="518"/>
        <end position="537"/>
    </location>
</feature>
<dbReference type="PATRIC" id="fig|479117.4.peg.540"/>
<feature type="transmembrane region" description="Helical" evidence="8">
    <location>
        <begin position="51"/>
        <end position="73"/>
    </location>
</feature>
<protein>
    <recommendedName>
        <fullName evidence="6">Transporter</fullName>
    </recommendedName>
</protein>
<dbReference type="GO" id="GO:0015293">
    <property type="term" value="F:symporter activity"/>
    <property type="evidence" value="ECO:0007669"/>
    <property type="project" value="UniProtKB-KW"/>
</dbReference>
<comment type="similarity">
    <text evidence="6">Belongs to the sodium:neurotransmitter symporter (SNF) (TC 2.A.22) family.</text>
</comment>
<reference evidence="9 10" key="1">
    <citation type="submission" date="2016-01" db="EMBL/GenBank/DDBJ databases">
        <title>Use of Whole Genome Sequencing to ascertain that Brevibacterium massiliense (Roux, Raoult 2009) is a later heterotypic synonym of Brevibacterium ravenspurgense (Mages 2008).</title>
        <authorList>
            <person name="Bernier A.-M."/>
            <person name="Burdz T."/>
            <person name="Huynh C."/>
            <person name="Pachecho A.L."/>
            <person name="Wiebe D."/>
            <person name="Bonner C."/>
            <person name="Bernard K."/>
        </authorList>
    </citation>
    <scope>NUCLEOTIDE SEQUENCE [LARGE SCALE GENOMIC DNA]</scope>
    <source>
        <strain evidence="9 10">CCUG56047</strain>
    </source>
</reference>
<evidence type="ECO:0000256" key="4">
    <source>
        <dbReference type="ARBA" id="ARBA00022989"/>
    </source>
</evidence>
<feature type="region of interest" description="Disordered" evidence="7">
    <location>
        <begin position="512"/>
        <end position="544"/>
    </location>
</feature>
<dbReference type="CDD" id="cd10334">
    <property type="entry name" value="SLC6sbd_u1"/>
    <property type="match status" value="1"/>
</dbReference>
<dbReference type="Proteomes" id="UP000243589">
    <property type="component" value="Unassembled WGS sequence"/>
</dbReference>
<dbReference type="RefSeq" id="WP_082790988.1">
    <property type="nucleotide sequence ID" value="NZ_LQQC01000006.1"/>
</dbReference>
<dbReference type="PANTHER" id="PTHR42948">
    <property type="entry name" value="TRANSPORTER"/>
    <property type="match status" value="1"/>
</dbReference>
<evidence type="ECO:0000256" key="1">
    <source>
        <dbReference type="ARBA" id="ARBA00004141"/>
    </source>
</evidence>
<feature type="transmembrane region" description="Helical" evidence="8">
    <location>
        <begin position="20"/>
        <end position="39"/>
    </location>
</feature>